<keyword evidence="2" id="KW-0813">Transport</keyword>
<evidence type="ECO:0000256" key="2">
    <source>
        <dbReference type="ARBA" id="ARBA00022448"/>
    </source>
</evidence>
<reference evidence="6" key="1">
    <citation type="submission" date="2018-10" db="EMBL/GenBank/DDBJ databases">
        <authorList>
            <consortium name="NARMS: The National Antimicrobial Resistance Monitoring System"/>
        </authorList>
    </citation>
    <scope>NUCLEOTIDE SEQUENCE [LARGE SCALE GENOMIC DNA]</scope>
    <source>
        <strain evidence="6">CVM N17EC0388</strain>
    </source>
</reference>
<feature type="signal peptide" evidence="5">
    <location>
        <begin position="1"/>
        <end position="22"/>
    </location>
</feature>
<evidence type="ECO:0000256" key="1">
    <source>
        <dbReference type="ARBA" id="ARBA00011245"/>
    </source>
</evidence>
<dbReference type="AlphaFoldDB" id="A0A3L0VXG6"/>
<dbReference type="Pfam" id="PF03548">
    <property type="entry name" value="LolA"/>
    <property type="match status" value="1"/>
</dbReference>
<keyword evidence="3 5" id="KW-0732">Signal</keyword>
<dbReference type="CDD" id="cd16325">
    <property type="entry name" value="LolA"/>
    <property type="match status" value="1"/>
</dbReference>
<organism evidence="6">
    <name type="scientific">Escherichia coli</name>
    <dbReference type="NCBI Taxonomy" id="562"/>
    <lineage>
        <taxon>Bacteria</taxon>
        <taxon>Pseudomonadati</taxon>
        <taxon>Pseudomonadota</taxon>
        <taxon>Gammaproteobacteria</taxon>
        <taxon>Enterobacterales</taxon>
        <taxon>Enterobacteriaceae</taxon>
        <taxon>Escherichia</taxon>
    </lineage>
</organism>
<evidence type="ECO:0000256" key="3">
    <source>
        <dbReference type="ARBA" id="ARBA00022729"/>
    </source>
</evidence>
<gene>
    <name evidence="6" type="ORF">D9F05_04570</name>
</gene>
<keyword evidence="6" id="KW-0449">Lipoprotein</keyword>
<accession>A0A3L0VXG6</accession>
<dbReference type="SUPFAM" id="SSF89392">
    <property type="entry name" value="Prokaryotic lipoproteins and lipoprotein localization factors"/>
    <property type="match status" value="1"/>
</dbReference>
<comment type="caution">
    <text evidence="6">The sequence shown here is derived from an EMBL/GenBank/DDBJ whole genome shotgun (WGS) entry which is preliminary data.</text>
</comment>
<dbReference type="InterPro" id="IPR029046">
    <property type="entry name" value="LolA/LolB/LppX"/>
</dbReference>
<sequence length="204" mass="22861">MSRLLNRVMVGLTLLLALPLQAAPLSRDQVQQLLTLSQVRQAHFEQDKQVAGLSQPLRASGELLLVRDLGLWWQQQKPFALTLTLTPQRMVQQMAGQPATVIDSPQLLEFSQMLLALFGSDEATLSRYFKIDFQSTEAGWQLLLVPTLTPLDKVFASLTLSGQGQLDELVIADKQGDSTRIRFSAWQERSLPLTHEEQARFAAH</sequence>
<comment type="subunit">
    <text evidence="1">Monomer.</text>
</comment>
<dbReference type="Gene3D" id="2.50.20.10">
    <property type="entry name" value="Lipoprotein localisation LolA/LolB/LppX"/>
    <property type="match status" value="1"/>
</dbReference>
<proteinExistence type="predicted"/>
<evidence type="ECO:0000313" key="6">
    <source>
        <dbReference type="EMBL" id="MHO03649.1"/>
    </source>
</evidence>
<evidence type="ECO:0000256" key="5">
    <source>
        <dbReference type="SAM" id="SignalP"/>
    </source>
</evidence>
<dbReference type="InterPro" id="IPR004564">
    <property type="entry name" value="OM_lipoprot_carrier_LolA-like"/>
</dbReference>
<dbReference type="EMBL" id="RNRV01000005">
    <property type="protein sequence ID" value="MHO03649.1"/>
    <property type="molecule type" value="Genomic_DNA"/>
</dbReference>
<name>A0A3L0VXG6_ECOLX</name>
<evidence type="ECO:0000256" key="4">
    <source>
        <dbReference type="ARBA" id="ARBA00022927"/>
    </source>
</evidence>
<keyword evidence="4" id="KW-0653">Protein transport</keyword>
<feature type="chain" id="PRO_5018129514" evidence="5">
    <location>
        <begin position="23"/>
        <end position="204"/>
    </location>
</feature>
<dbReference type="GO" id="GO:0015031">
    <property type="term" value="P:protein transport"/>
    <property type="evidence" value="ECO:0007669"/>
    <property type="project" value="UniProtKB-KW"/>
</dbReference>
<protein>
    <submittedName>
        <fullName evidence="6">Outer membrane lipoprotein carrier protein LolA</fullName>
    </submittedName>
</protein>